<dbReference type="Gene3D" id="3.30.565.10">
    <property type="entry name" value="Histidine kinase-like ATPase, C-terminal domain"/>
    <property type="match status" value="1"/>
</dbReference>
<dbReference type="EMBL" id="DSBW01000130">
    <property type="protein sequence ID" value="HED31186.1"/>
    <property type="molecule type" value="Genomic_DNA"/>
</dbReference>
<dbReference type="Pfam" id="PF00072">
    <property type="entry name" value="Response_reg"/>
    <property type="match status" value="2"/>
</dbReference>
<accession>A0A831SQT5</accession>
<dbReference type="Gene3D" id="1.10.287.130">
    <property type="match status" value="1"/>
</dbReference>
<keyword evidence="6" id="KW-0812">Transmembrane</keyword>
<sequence>MKPYSLRHKLRDKAHFILEHAEPNIPIMGMFGLVGFPLFFAVWKYIFPQEFESLPFRMFIALLSIPWALYHYLPRLLRSHFHVYMLISCWFMIPFFFFFMLLKNEFSMVWTMSAMAGLFLLILLINDWLLVVVYTVTAYIGAYLTIVVLDGNTAPYSHFQMEYIPLMLFGIVGGLIFSHQKHIASLSRIALLKSLSGSIAHEMRNPLNSITNAMGSLQAILPEKPAESKKNKDYALSRSALISLHNVIEENTTTVNSANKIIDSILANMQGKAVDVSAFRKISARKALSNAVDSFSFKTNKERSLVIVTSNDEFHFLGDKDLFQYVVFNLLKNALYYKEKKGFKIEISTRTTKAGNQIRFFDTGPGIPAKKLEKIFDSFYTSGKKGGIGLGLAFCRWVIESFSGRISCRSQEHQWTEFIISFPHYDSAVTTGIKKAVLKHKRVLVADDNPVDRLRAEKLLSEWGCMVHTAENGLEAVEQASGTSFDMILMDMEMPVLAGDDAARQIRSGQLLHIPIIAVTSLDRQQALEKVASANMSGLIRKPIRKEDIEQVFEQHIFPDRSPDAQPLNIRLDKPSILVVDDNLTSRKFLSIIIQRLGADVFQAENGREAIDILEQHEIDLVFMDMEMPVMNGIEATMVIRSGKEFRRFKKFSTIPIIALTGNTDKANIDLVCRSGMNAHLGKPVSQHMLAKTFSTWLPEYVRNFNAETSQTPNPSVMDDLLNEVHNQCIINDDTIESLRETGGDELLEQLIGIYLEDTKKIIDGIIKASTDGDTESINRLSHTLKGSSGSVGAQKMHILATHLNQLAKSTHNNDYSDWISTMQETFSETMKEFQTLRNTP</sequence>
<dbReference type="InterPro" id="IPR050956">
    <property type="entry name" value="2C_system_His_kinase"/>
</dbReference>
<dbReference type="InterPro" id="IPR003594">
    <property type="entry name" value="HATPase_dom"/>
</dbReference>
<dbReference type="CDD" id="cd17546">
    <property type="entry name" value="REC_hyHK_CKI1_RcsC-like"/>
    <property type="match status" value="2"/>
</dbReference>
<keyword evidence="6" id="KW-1133">Transmembrane helix</keyword>
<feature type="modified residue" description="4-aspartylphosphate" evidence="5">
    <location>
        <position position="625"/>
    </location>
</feature>
<evidence type="ECO:0000256" key="1">
    <source>
        <dbReference type="ARBA" id="ARBA00000085"/>
    </source>
</evidence>
<dbReference type="CDD" id="cd00082">
    <property type="entry name" value="HisKA"/>
    <property type="match status" value="1"/>
</dbReference>
<dbReference type="SMART" id="SM00387">
    <property type="entry name" value="HATPase_c"/>
    <property type="match status" value="1"/>
</dbReference>
<dbReference type="InterPro" id="IPR036097">
    <property type="entry name" value="HisK_dim/P_sf"/>
</dbReference>
<evidence type="ECO:0000259" key="9">
    <source>
        <dbReference type="PROSITE" id="PS50894"/>
    </source>
</evidence>
<dbReference type="InterPro" id="IPR005467">
    <property type="entry name" value="His_kinase_dom"/>
</dbReference>
<dbReference type="SMART" id="SM00448">
    <property type="entry name" value="REC"/>
    <property type="match status" value="2"/>
</dbReference>
<dbReference type="PROSITE" id="PS50894">
    <property type="entry name" value="HPT"/>
    <property type="match status" value="1"/>
</dbReference>
<dbReference type="Pfam" id="PF01627">
    <property type="entry name" value="Hpt"/>
    <property type="match status" value="1"/>
</dbReference>
<name>A0A831SQT5_PROAE</name>
<feature type="domain" description="Histidine kinase" evidence="7">
    <location>
        <begin position="198"/>
        <end position="426"/>
    </location>
</feature>
<evidence type="ECO:0000313" key="10">
    <source>
        <dbReference type="EMBL" id="HED31186.1"/>
    </source>
</evidence>
<feature type="domain" description="Response regulatory" evidence="8">
    <location>
        <begin position="576"/>
        <end position="698"/>
    </location>
</feature>
<dbReference type="PANTHER" id="PTHR43719:SF28">
    <property type="entry name" value="PEROXIDE STRESS-ACTIVATED HISTIDINE KINASE MAK1-RELATED"/>
    <property type="match status" value="1"/>
</dbReference>
<dbReference type="PRINTS" id="PR00344">
    <property type="entry name" value="BCTRLSENSOR"/>
</dbReference>
<dbReference type="PANTHER" id="PTHR43719">
    <property type="entry name" value="TWO-COMPONENT HISTIDINE KINASE"/>
    <property type="match status" value="1"/>
</dbReference>
<dbReference type="GO" id="GO:0000155">
    <property type="term" value="F:phosphorelay sensor kinase activity"/>
    <property type="evidence" value="ECO:0007669"/>
    <property type="project" value="InterPro"/>
</dbReference>
<evidence type="ECO:0000256" key="4">
    <source>
        <dbReference type="PROSITE-ProRule" id="PRU00110"/>
    </source>
</evidence>
<dbReference type="Proteomes" id="UP000886335">
    <property type="component" value="Unassembled WGS sequence"/>
</dbReference>
<evidence type="ECO:0000256" key="5">
    <source>
        <dbReference type="PROSITE-ProRule" id="PRU00169"/>
    </source>
</evidence>
<dbReference type="InterPro" id="IPR036890">
    <property type="entry name" value="HATPase_C_sf"/>
</dbReference>
<dbReference type="InterPro" id="IPR004358">
    <property type="entry name" value="Sig_transdc_His_kin-like_C"/>
</dbReference>
<feature type="modified residue" description="Phosphohistidine" evidence="4">
    <location>
        <position position="783"/>
    </location>
</feature>
<dbReference type="InterPro" id="IPR003661">
    <property type="entry name" value="HisK_dim/P_dom"/>
</dbReference>
<dbReference type="SUPFAM" id="SSF52172">
    <property type="entry name" value="CheY-like"/>
    <property type="match status" value="2"/>
</dbReference>
<dbReference type="InterPro" id="IPR011006">
    <property type="entry name" value="CheY-like_superfamily"/>
</dbReference>
<evidence type="ECO:0000256" key="3">
    <source>
        <dbReference type="ARBA" id="ARBA00022553"/>
    </source>
</evidence>
<dbReference type="EC" id="2.7.13.3" evidence="2"/>
<feature type="transmembrane region" description="Helical" evidence="6">
    <location>
        <begin position="25"/>
        <end position="47"/>
    </location>
</feature>
<dbReference type="InterPro" id="IPR001789">
    <property type="entry name" value="Sig_transdc_resp-reg_receiver"/>
</dbReference>
<dbReference type="PROSITE" id="PS50109">
    <property type="entry name" value="HIS_KIN"/>
    <property type="match status" value="1"/>
</dbReference>
<reference evidence="10" key="1">
    <citation type="journal article" date="2020" name="mSystems">
        <title>Genome- and Community-Level Interaction Insights into Carbon Utilization and Element Cycling Functions of Hydrothermarchaeota in Hydrothermal Sediment.</title>
        <authorList>
            <person name="Zhou Z."/>
            <person name="Liu Y."/>
            <person name="Xu W."/>
            <person name="Pan J."/>
            <person name="Luo Z.H."/>
            <person name="Li M."/>
        </authorList>
    </citation>
    <scope>NUCLEOTIDE SEQUENCE [LARGE SCALE GENOMIC DNA]</scope>
    <source>
        <strain evidence="10">SpSt-1181</strain>
    </source>
</reference>
<dbReference type="SUPFAM" id="SSF47226">
    <property type="entry name" value="Histidine-containing phosphotransfer domain, HPT domain"/>
    <property type="match status" value="1"/>
</dbReference>
<dbReference type="SUPFAM" id="SSF55874">
    <property type="entry name" value="ATPase domain of HSP90 chaperone/DNA topoisomerase II/histidine kinase"/>
    <property type="match status" value="1"/>
</dbReference>
<dbReference type="SUPFAM" id="SSF47384">
    <property type="entry name" value="Homodimeric domain of signal transducing histidine kinase"/>
    <property type="match status" value="1"/>
</dbReference>
<feature type="transmembrane region" description="Helical" evidence="6">
    <location>
        <begin position="79"/>
        <end position="101"/>
    </location>
</feature>
<dbReference type="Gene3D" id="1.20.120.160">
    <property type="entry name" value="HPT domain"/>
    <property type="match status" value="1"/>
</dbReference>
<dbReference type="PROSITE" id="PS50110">
    <property type="entry name" value="RESPONSE_REGULATORY"/>
    <property type="match status" value="2"/>
</dbReference>
<evidence type="ECO:0000256" key="2">
    <source>
        <dbReference type="ARBA" id="ARBA00012438"/>
    </source>
</evidence>
<dbReference type="Pfam" id="PF02518">
    <property type="entry name" value="HATPase_c"/>
    <property type="match status" value="1"/>
</dbReference>
<dbReference type="AlphaFoldDB" id="A0A831SQT5"/>
<proteinExistence type="predicted"/>
<feature type="transmembrane region" description="Helical" evidence="6">
    <location>
        <begin position="108"/>
        <end position="125"/>
    </location>
</feature>
<evidence type="ECO:0000259" key="8">
    <source>
        <dbReference type="PROSITE" id="PS50110"/>
    </source>
</evidence>
<gene>
    <name evidence="10" type="ORF">ENN50_05805</name>
</gene>
<keyword evidence="3 5" id="KW-0597">Phosphoprotein</keyword>
<feature type="transmembrane region" description="Helical" evidence="6">
    <location>
        <begin position="54"/>
        <end position="73"/>
    </location>
</feature>
<feature type="modified residue" description="4-aspartylphosphate" evidence="5">
    <location>
        <position position="491"/>
    </location>
</feature>
<keyword evidence="6" id="KW-0472">Membrane</keyword>
<dbReference type="InterPro" id="IPR036641">
    <property type="entry name" value="HPT_dom_sf"/>
</dbReference>
<feature type="domain" description="Response regulatory" evidence="8">
    <location>
        <begin position="442"/>
        <end position="557"/>
    </location>
</feature>
<evidence type="ECO:0000259" key="7">
    <source>
        <dbReference type="PROSITE" id="PS50109"/>
    </source>
</evidence>
<dbReference type="InterPro" id="IPR008207">
    <property type="entry name" value="Sig_transdc_His_kin_Hpt_dom"/>
</dbReference>
<protein>
    <recommendedName>
        <fullName evidence="2">histidine kinase</fullName>
        <ecNumber evidence="2">2.7.13.3</ecNumber>
    </recommendedName>
</protein>
<organism evidence="10">
    <name type="scientific">Prosthecochloris aestuarii</name>
    <dbReference type="NCBI Taxonomy" id="1102"/>
    <lineage>
        <taxon>Bacteria</taxon>
        <taxon>Pseudomonadati</taxon>
        <taxon>Chlorobiota</taxon>
        <taxon>Chlorobiia</taxon>
        <taxon>Chlorobiales</taxon>
        <taxon>Chlorobiaceae</taxon>
        <taxon>Prosthecochloris</taxon>
    </lineage>
</organism>
<dbReference type="CDD" id="cd00088">
    <property type="entry name" value="HPT"/>
    <property type="match status" value="1"/>
</dbReference>
<comment type="caution">
    <text evidence="10">The sequence shown here is derived from an EMBL/GenBank/DDBJ whole genome shotgun (WGS) entry which is preliminary data.</text>
</comment>
<dbReference type="Gene3D" id="3.40.50.2300">
    <property type="match status" value="2"/>
</dbReference>
<comment type="catalytic activity">
    <reaction evidence="1">
        <text>ATP + protein L-histidine = ADP + protein N-phospho-L-histidine.</text>
        <dbReference type="EC" id="2.7.13.3"/>
    </reaction>
</comment>
<feature type="transmembrane region" description="Helical" evidence="6">
    <location>
        <begin position="131"/>
        <end position="149"/>
    </location>
</feature>
<feature type="domain" description="HPt" evidence="9">
    <location>
        <begin position="744"/>
        <end position="837"/>
    </location>
</feature>
<evidence type="ECO:0000256" key="6">
    <source>
        <dbReference type="SAM" id="Phobius"/>
    </source>
</evidence>